<name>A0A388M5T0_CHABU</name>
<dbReference type="GO" id="GO:0000149">
    <property type="term" value="F:SNARE binding"/>
    <property type="evidence" value="ECO:0007669"/>
    <property type="project" value="TreeGrafter"/>
</dbReference>
<dbReference type="EMBL" id="BFEA01000765">
    <property type="protein sequence ID" value="GBG89839.1"/>
    <property type="molecule type" value="Genomic_DNA"/>
</dbReference>
<sequence>MMGDIQPKLEQTAPELEPEYYEENFDPVKAMLMQIPSEGVDIEYFQTQVGRLMLQLDKITESLSKQVMSHHDEMVAGMSLVTELERDLQLTHIICKNGRRYLDAAMREVSQDLVVTANVKRKQILLDMLPILMRMQSVSEIKSQLESTVQQGNYAKALRMCSECLLLMEDNPELKAFGDLTQGIEEWLQRTVEKVDEVLRDNCRKFDTKSYAMVIDGYAVMGDAMGLADKVQSFFAQSIVLMTHDVLKSFAVQTIESNKDPQAVAKKVRLPYNDLCLQLPEMLFRQCLHKMLEVIFDLLCSYYTMMVFEHPEPVPENKFLSTVEESGGGGSRHRRALSIGGTGNTSPSRDQLASTAGGLSPSSSFENFRSAAGRPSSPLRRPLSPVNDKLSGVGSTSGRGRQGKAADGGSPRRGSSYDLIGAERGGFLVMRSDEDSNLAGRALDWSDAGLFGDRESVARVRKETTSTVRKALEKGRKTVWELAARRVSSLLASDAICSASPHHFLQSLELTNKFILAGEAFSGAEAVQLRARLAKQSERYFRTFHRQNLEVLRMMLDKELWQGLPSSALKTVNLAALTGNGVSASSPSSMGQADRSSGELAASNNADQAQRDGALSTSRHREDASRAAALDGGEATTSGRGSFADWVAGGNPFVDKRASAPSPSPSSPVGADGGKSSSAGSPTGQPGSAGEETETSGSPREISIGQANGNVASSNGQDASRLTSMNGEGDEEEEENEELMADFIDEESQKPKLRRMSRGRGGEQRGNFSEGERGPMLTASAISVLSVCYGLGVDGDEAQGLSQLFEVYLFTVFKVFGQKELLFPQNRLNDASTSGRTECGN</sequence>
<keyword evidence="2" id="KW-0653">Protein transport</keyword>
<evidence type="ECO:0000313" key="7">
    <source>
        <dbReference type="Proteomes" id="UP000265515"/>
    </source>
</evidence>
<proteinExistence type="predicted"/>
<dbReference type="Proteomes" id="UP000265515">
    <property type="component" value="Unassembled WGS sequence"/>
</dbReference>
<dbReference type="InterPro" id="IPR019515">
    <property type="entry name" value="VPS54_N"/>
</dbReference>
<comment type="caution">
    <text evidence="6">The sequence shown here is derived from an EMBL/GenBank/DDBJ whole genome shotgun (WGS) entry which is preliminary data.</text>
</comment>
<dbReference type="PANTHER" id="PTHR13258:SF0">
    <property type="entry name" value="SYNDETIN"/>
    <property type="match status" value="1"/>
</dbReference>
<evidence type="ECO:0000256" key="3">
    <source>
        <dbReference type="ARBA" id="ARBA00023054"/>
    </source>
</evidence>
<feature type="compositionally biased region" description="Polar residues" evidence="4">
    <location>
        <begin position="344"/>
        <end position="354"/>
    </location>
</feature>
<dbReference type="GO" id="GO:0005829">
    <property type="term" value="C:cytosol"/>
    <property type="evidence" value="ECO:0007669"/>
    <property type="project" value="GOC"/>
</dbReference>
<feature type="region of interest" description="Disordered" evidence="4">
    <location>
        <begin position="581"/>
        <end position="773"/>
    </location>
</feature>
<evidence type="ECO:0000256" key="4">
    <source>
        <dbReference type="SAM" id="MobiDB-lite"/>
    </source>
</evidence>
<keyword evidence="3" id="KW-0175">Coiled coil</keyword>
<dbReference type="GO" id="GO:0042147">
    <property type="term" value="P:retrograde transport, endosome to Golgi"/>
    <property type="evidence" value="ECO:0007669"/>
    <property type="project" value="InterPro"/>
</dbReference>
<dbReference type="Pfam" id="PF10475">
    <property type="entry name" value="Vps54_N"/>
    <property type="match status" value="1"/>
</dbReference>
<dbReference type="InterPro" id="IPR040047">
    <property type="entry name" value="VPS50"/>
</dbReference>
<feature type="domain" description="Vacuolar protein sorting-associated protein 54 N-terminal" evidence="5">
    <location>
        <begin position="15"/>
        <end position="308"/>
    </location>
</feature>
<dbReference type="OrthoDB" id="10263345at2759"/>
<dbReference type="PANTHER" id="PTHR13258">
    <property type="entry name" value="SYNDETIN"/>
    <property type="match status" value="1"/>
</dbReference>
<evidence type="ECO:0000313" key="6">
    <source>
        <dbReference type="EMBL" id="GBG89839.1"/>
    </source>
</evidence>
<evidence type="ECO:0000259" key="5">
    <source>
        <dbReference type="Pfam" id="PF10475"/>
    </source>
</evidence>
<dbReference type="GO" id="GO:0015031">
    <property type="term" value="P:protein transport"/>
    <property type="evidence" value="ECO:0007669"/>
    <property type="project" value="UniProtKB-KW"/>
</dbReference>
<gene>
    <name evidence="6" type="ORF">CBR_g49688</name>
</gene>
<evidence type="ECO:0000256" key="1">
    <source>
        <dbReference type="ARBA" id="ARBA00022448"/>
    </source>
</evidence>
<feature type="compositionally biased region" description="Acidic residues" evidence="4">
    <location>
        <begin position="728"/>
        <end position="746"/>
    </location>
</feature>
<feature type="compositionally biased region" description="Low complexity" evidence="4">
    <location>
        <begin position="369"/>
        <end position="385"/>
    </location>
</feature>
<dbReference type="GO" id="GO:0032456">
    <property type="term" value="P:endocytic recycling"/>
    <property type="evidence" value="ECO:0007669"/>
    <property type="project" value="InterPro"/>
</dbReference>
<feature type="compositionally biased region" description="Polar residues" evidence="4">
    <location>
        <begin position="705"/>
        <end position="725"/>
    </location>
</feature>
<feature type="compositionally biased region" description="Polar residues" evidence="4">
    <location>
        <begin position="581"/>
        <end position="595"/>
    </location>
</feature>
<reference evidence="6 7" key="1">
    <citation type="journal article" date="2018" name="Cell">
        <title>The Chara Genome: Secondary Complexity and Implications for Plant Terrestrialization.</title>
        <authorList>
            <person name="Nishiyama T."/>
            <person name="Sakayama H."/>
            <person name="Vries J.D."/>
            <person name="Buschmann H."/>
            <person name="Saint-Marcoux D."/>
            <person name="Ullrich K.K."/>
            <person name="Haas F.B."/>
            <person name="Vanderstraeten L."/>
            <person name="Becker D."/>
            <person name="Lang D."/>
            <person name="Vosolsobe S."/>
            <person name="Rombauts S."/>
            <person name="Wilhelmsson P.K.I."/>
            <person name="Janitza P."/>
            <person name="Kern R."/>
            <person name="Heyl A."/>
            <person name="Rumpler F."/>
            <person name="Villalobos L.I.A.C."/>
            <person name="Clay J.M."/>
            <person name="Skokan R."/>
            <person name="Toyoda A."/>
            <person name="Suzuki Y."/>
            <person name="Kagoshima H."/>
            <person name="Schijlen E."/>
            <person name="Tajeshwar N."/>
            <person name="Catarino B."/>
            <person name="Hetherington A.J."/>
            <person name="Saltykova A."/>
            <person name="Bonnot C."/>
            <person name="Breuninger H."/>
            <person name="Symeonidi A."/>
            <person name="Radhakrishnan G.V."/>
            <person name="Van Nieuwerburgh F."/>
            <person name="Deforce D."/>
            <person name="Chang C."/>
            <person name="Karol K.G."/>
            <person name="Hedrich R."/>
            <person name="Ulvskov P."/>
            <person name="Glockner G."/>
            <person name="Delwiche C.F."/>
            <person name="Petrasek J."/>
            <person name="Van de Peer Y."/>
            <person name="Friml J."/>
            <person name="Beilby M."/>
            <person name="Dolan L."/>
            <person name="Kohara Y."/>
            <person name="Sugano S."/>
            <person name="Fujiyama A."/>
            <person name="Delaux P.-M."/>
            <person name="Quint M."/>
            <person name="TheiBen G."/>
            <person name="Hagemann M."/>
            <person name="Harholt J."/>
            <person name="Dunand C."/>
            <person name="Zachgo S."/>
            <person name="Langdale J."/>
            <person name="Maumus F."/>
            <person name="Straeten D.V.D."/>
            <person name="Gould S.B."/>
            <person name="Rensing S.A."/>
        </authorList>
    </citation>
    <scope>NUCLEOTIDE SEQUENCE [LARGE SCALE GENOMIC DNA]</scope>
    <source>
        <strain evidence="6 7">S276</strain>
    </source>
</reference>
<keyword evidence="1" id="KW-0813">Transport</keyword>
<dbReference type="Gramene" id="GBG89839">
    <property type="protein sequence ID" value="GBG89839"/>
    <property type="gene ID" value="CBR_g49688"/>
</dbReference>
<feature type="region of interest" description="Disordered" evidence="4">
    <location>
        <begin position="320"/>
        <end position="417"/>
    </location>
</feature>
<protein>
    <recommendedName>
        <fullName evidence="5">Vacuolar protein sorting-associated protein 54 N-terminal domain-containing protein</fullName>
    </recommendedName>
</protein>
<feature type="compositionally biased region" description="Low complexity" evidence="4">
    <location>
        <begin position="667"/>
        <end position="681"/>
    </location>
</feature>
<organism evidence="6 7">
    <name type="scientific">Chara braunii</name>
    <name type="common">Braun's stonewort</name>
    <dbReference type="NCBI Taxonomy" id="69332"/>
    <lineage>
        <taxon>Eukaryota</taxon>
        <taxon>Viridiplantae</taxon>
        <taxon>Streptophyta</taxon>
        <taxon>Charophyceae</taxon>
        <taxon>Charales</taxon>
        <taxon>Characeae</taxon>
        <taxon>Chara</taxon>
    </lineage>
</organism>
<dbReference type="STRING" id="69332.A0A388M5T0"/>
<dbReference type="AlphaFoldDB" id="A0A388M5T0"/>
<evidence type="ECO:0000256" key="2">
    <source>
        <dbReference type="ARBA" id="ARBA00022927"/>
    </source>
</evidence>
<dbReference type="GO" id="GO:1990745">
    <property type="term" value="C:EARP complex"/>
    <property type="evidence" value="ECO:0007669"/>
    <property type="project" value="InterPro"/>
</dbReference>
<accession>A0A388M5T0</accession>
<dbReference type="OMA" id="KAICENY"/>
<keyword evidence="7" id="KW-1185">Reference proteome</keyword>